<gene>
    <name evidence="1" type="ORF">TGEB3V08_LOCUS5254</name>
</gene>
<evidence type="ECO:0008006" key="2">
    <source>
        <dbReference type="Google" id="ProtNLM"/>
    </source>
</evidence>
<evidence type="ECO:0000313" key="1">
    <source>
        <dbReference type="EMBL" id="CAD7593253.1"/>
    </source>
</evidence>
<protein>
    <recommendedName>
        <fullName evidence="2">EB domain-containing protein</fullName>
    </recommendedName>
</protein>
<name>A0A7R9JXN1_TIMGE</name>
<organism evidence="1">
    <name type="scientific">Timema genevievae</name>
    <name type="common">Walking stick</name>
    <dbReference type="NCBI Taxonomy" id="629358"/>
    <lineage>
        <taxon>Eukaryota</taxon>
        <taxon>Metazoa</taxon>
        <taxon>Ecdysozoa</taxon>
        <taxon>Arthropoda</taxon>
        <taxon>Hexapoda</taxon>
        <taxon>Insecta</taxon>
        <taxon>Pterygota</taxon>
        <taxon>Neoptera</taxon>
        <taxon>Polyneoptera</taxon>
        <taxon>Phasmatodea</taxon>
        <taxon>Timematodea</taxon>
        <taxon>Timematoidea</taxon>
        <taxon>Timematidae</taxon>
        <taxon>Timema</taxon>
    </lineage>
</organism>
<sequence>MHKLIVTGPDKTPTEVCGCISSLLQDQTRPPLKYSFNDSCVENQQCNLTEGGLCKVNRCECQDDYRITDNPSKCVRAVGERETIKERATLNRLYRVSNLDLPVISRFDWKVPDGQRVFSSSACASNSEDFMCEQHLCLQYWIHPFT</sequence>
<dbReference type="EMBL" id="OE840922">
    <property type="protein sequence ID" value="CAD7593253.1"/>
    <property type="molecule type" value="Genomic_DNA"/>
</dbReference>
<dbReference type="AlphaFoldDB" id="A0A7R9JXN1"/>
<proteinExistence type="predicted"/>
<reference evidence="1" key="1">
    <citation type="submission" date="2020-11" db="EMBL/GenBank/DDBJ databases">
        <authorList>
            <person name="Tran Van P."/>
        </authorList>
    </citation>
    <scope>NUCLEOTIDE SEQUENCE</scope>
</reference>
<accession>A0A7R9JXN1</accession>